<protein>
    <submittedName>
        <fullName evidence="1">Uncharacterized protein</fullName>
    </submittedName>
</protein>
<dbReference type="AlphaFoldDB" id="A0A223E8G1"/>
<dbReference type="EMBL" id="CP017703">
    <property type="protein sequence ID" value="ASS91471.1"/>
    <property type="molecule type" value="Genomic_DNA"/>
</dbReference>
<evidence type="ECO:0000313" key="1">
    <source>
        <dbReference type="EMBL" id="ASS91471.1"/>
    </source>
</evidence>
<accession>A0A223E8G1</accession>
<sequence>MDFIVGRQTLKSVLNGNKKESSTPNRAKIPGDRRLFQIFIEPTQIKDLIKIPLFVKIKITVKH</sequence>
<dbReference type="KEGG" id="apak:AP3564_15735"/>
<dbReference type="Proteomes" id="UP000214606">
    <property type="component" value="Chromosome"/>
</dbReference>
<evidence type="ECO:0000313" key="2">
    <source>
        <dbReference type="Proteomes" id="UP000214606"/>
    </source>
</evidence>
<reference evidence="1 2" key="1">
    <citation type="submission" date="2016-10" db="EMBL/GenBank/DDBJ databases">
        <title>The whole genome sequencing and assembly of Aeribacillus pallidus KCTC3564 strain.</title>
        <authorList>
            <person name="Lee Y.-J."/>
            <person name="Park M.-K."/>
            <person name="Yi H."/>
            <person name="Bahn Y.-S."/>
            <person name="Kim J.F."/>
            <person name="Lee D.-W."/>
        </authorList>
    </citation>
    <scope>NUCLEOTIDE SEQUENCE [LARGE SCALE GENOMIC DNA]</scope>
    <source>
        <strain evidence="1 2">KCTC3564</strain>
    </source>
</reference>
<gene>
    <name evidence="1" type="ORF">AP3564_15735</name>
</gene>
<organism evidence="1 2">
    <name type="scientific">Aeribacillus pallidus</name>
    <dbReference type="NCBI Taxonomy" id="33936"/>
    <lineage>
        <taxon>Bacteria</taxon>
        <taxon>Bacillati</taxon>
        <taxon>Bacillota</taxon>
        <taxon>Bacilli</taxon>
        <taxon>Bacillales</taxon>
        <taxon>Bacillaceae</taxon>
        <taxon>Aeribacillus</taxon>
    </lineage>
</organism>
<proteinExistence type="predicted"/>
<name>A0A223E8G1_9BACI</name>